<dbReference type="GO" id="GO:0051259">
    <property type="term" value="P:protein complex oligomerization"/>
    <property type="evidence" value="ECO:0007669"/>
    <property type="project" value="InterPro"/>
</dbReference>
<name>A0A7I9VHG3_9BACT</name>
<reference evidence="6" key="1">
    <citation type="journal article" date="2020" name="Appl. Environ. Microbiol.">
        <title>Diazotrophic Anaeromyxobacter Isolates from Soils.</title>
        <authorList>
            <person name="Masuda Y."/>
            <person name="Yamanaka H."/>
            <person name="Xu Z.X."/>
            <person name="Shiratori Y."/>
            <person name="Aono T."/>
            <person name="Amachi S."/>
            <person name="Senoo K."/>
            <person name="Itoh H."/>
        </authorList>
    </citation>
    <scope>NUCLEOTIDE SEQUENCE [LARGE SCALE GENOMIC DNA]</scope>
    <source>
        <strain evidence="6">R267</strain>
    </source>
</reference>
<gene>
    <name evidence="5" type="ORF">AMYX_04300</name>
</gene>
<dbReference type="SMART" id="SM00271">
    <property type="entry name" value="DnaJ"/>
    <property type="match status" value="1"/>
</dbReference>
<keyword evidence="2" id="KW-0143">Chaperone</keyword>
<evidence type="ECO:0000259" key="4">
    <source>
        <dbReference type="PROSITE" id="PS50076"/>
    </source>
</evidence>
<evidence type="ECO:0000313" key="6">
    <source>
        <dbReference type="Proteomes" id="UP000503640"/>
    </source>
</evidence>
<sequence>MACWSCGAELPGGERCASCQSLQPAPPGEDLFAALGLPRRFALAPAELERRFHERARAVHPDRFTRAPARERRIALERSARLNEAHRQLAAPRRRAAYLVALLGGPGPEAAPLEPAFLAEQLDLRERLAAAVAEGDAAEAGQVAQGLAARLDAIEARLSELLAPEAPAPAALAAAARLLGEARVVERALAAARGDAAP</sequence>
<dbReference type="PANTHER" id="PTHR14021">
    <property type="entry name" value="IRON-SULFUR CLUSTER CO-CHAPERONE PROTEIN HSCB"/>
    <property type="match status" value="1"/>
</dbReference>
<dbReference type="InterPro" id="IPR036386">
    <property type="entry name" value="HscB_C_sf"/>
</dbReference>
<comment type="similarity">
    <text evidence="1">Belongs to the HscB family.</text>
</comment>
<evidence type="ECO:0000256" key="1">
    <source>
        <dbReference type="ARBA" id="ARBA00010476"/>
    </source>
</evidence>
<dbReference type="RefSeq" id="WP_176062470.1">
    <property type="nucleotide sequence ID" value="NZ_BJTG01000001.1"/>
</dbReference>
<dbReference type="GO" id="GO:1990230">
    <property type="term" value="C:iron-sulfur cluster transfer complex"/>
    <property type="evidence" value="ECO:0007669"/>
    <property type="project" value="TreeGrafter"/>
</dbReference>
<dbReference type="Gene3D" id="1.10.287.110">
    <property type="entry name" value="DnaJ domain"/>
    <property type="match status" value="1"/>
</dbReference>
<dbReference type="GO" id="GO:0001671">
    <property type="term" value="F:ATPase activator activity"/>
    <property type="evidence" value="ECO:0007669"/>
    <property type="project" value="InterPro"/>
</dbReference>
<dbReference type="InterPro" id="IPR004640">
    <property type="entry name" value="HscB"/>
</dbReference>
<keyword evidence="6" id="KW-1185">Reference proteome</keyword>
<dbReference type="Pfam" id="PF07743">
    <property type="entry name" value="HSCB_C"/>
    <property type="match status" value="1"/>
</dbReference>
<comment type="function">
    <text evidence="3">Co-chaperone involved in the maturation of iron-sulfur cluster-containing proteins. Seems to help targeting proteins to be folded toward HscA.</text>
</comment>
<dbReference type="Proteomes" id="UP000503640">
    <property type="component" value="Unassembled WGS sequence"/>
</dbReference>
<dbReference type="InterPro" id="IPR036869">
    <property type="entry name" value="J_dom_sf"/>
</dbReference>
<dbReference type="SUPFAM" id="SSF47144">
    <property type="entry name" value="HSC20 (HSCB), C-terminal oligomerisation domain"/>
    <property type="match status" value="1"/>
</dbReference>
<protein>
    <recommendedName>
        <fullName evidence="4">J domain-containing protein</fullName>
    </recommendedName>
</protein>
<dbReference type="EMBL" id="BJTG01000001">
    <property type="protein sequence ID" value="GEJ55689.1"/>
    <property type="molecule type" value="Genomic_DNA"/>
</dbReference>
<evidence type="ECO:0000313" key="5">
    <source>
        <dbReference type="EMBL" id="GEJ55689.1"/>
    </source>
</evidence>
<dbReference type="GO" id="GO:0051087">
    <property type="term" value="F:protein-folding chaperone binding"/>
    <property type="evidence" value="ECO:0007669"/>
    <property type="project" value="InterPro"/>
</dbReference>
<feature type="domain" description="J" evidence="4">
    <location>
        <begin position="30"/>
        <end position="102"/>
    </location>
</feature>
<evidence type="ECO:0000256" key="2">
    <source>
        <dbReference type="ARBA" id="ARBA00023186"/>
    </source>
</evidence>
<comment type="caution">
    <text evidence="5">The sequence shown here is derived from an EMBL/GenBank/DDBJ whole genome shotgun (WGS) entry which is preliminary data.</text>
</comment>
<dbReference type="InterPro" id="IPR009073">
    <property type="entry name" value="HscB_oligo_C"/>
</dbReference>
<dbReference type="AlphaFoldDB" id="A0A7I9VHG3"/>
<evidence type="ECO:0000256" key="3">
    <source>
        <dbReference type="ARBA" id="ARBA00025596"/>
    </source>
</evidence>
<dbReference type="SUPFAM" id="SSF46565">
    <property type="entry name" value="Chaperone J-domain"/>
    <property type="match status" value="1"/>
</dbReference>
<dbReference type="Gene3D" id="1.20.1280.20">
    <property type="entry name" value="HscB, C-terminal domain"/>
    <property type="match status" value="1"/>
</dbReference>
<dbReference type="PROSITE" id="PS50076">
    <property type="entry name" value="DNAJ_2"/>
    <property type="match status" value="1"/>
</dbReference>
<dbReference type="GO" id="GO:0044571">
    <property type="term" value="P:[2Fe-2S] cluster assembly"/>
    <property type="evidence" value="ECO:0007669"/>
    <property type="project" value="InterPro"/>
</dbReference>
<dbReference type="PANTHER" id="PTHR14021:SF15">
    <property type="entry name" value="IRON-SULFUR CLUSTER CO-CHAPERONE PROTEIN HSCB"/>
    <property type="match status" value="1"/>
</dbReference>
<proteinExistence type="inferred from homology"/>
<organism evidence="5 6">
    <name type="scientific">Anaeromyxobacter diazotrophicus</name>
    <dbReference type="NCBI Taxonomy" id="2590199"/>
    <lineage>
        <taxon>Bacteria</taxon>
        <taxon>Pseudomonadati</taxon>
        <taxon>Myxococcota</taxon>
        <taxon>Myxococcia</taxon>
        <taxon>Myxococcales</taxon>
        <taxon>Cystobacterineae</taxon>
        <taxon>Anaeromyxobacteraceae</taxon>
        <taxon>Anaeromyxobacter</taxon>
    </lineage>
</organism>
<accession>A0A7I9VHG3</accession>
<dbReference type="InterPro" id="IPR001623">
    <property type="entry name" value="DnaJ_domain"/>
</dbReference>